<dbReference type="Proteomes" id="UP000044602">
    <property type="component" value="Unassembled WGS sequence"/>
</dbReference>
<gene>
    <name evidence="2" type="ORF">BN1708_007734</name>
    <name evidence="3" type="ORF">BN1723_007277</name>
</gene>
<feature type="region of interest" description="Disordered" evidence="1">
    <location>
        <begin position="1"/>
        <end position="108"/>
    </location>
</feature>
<dbReference type="EMBL" id="CVQH01025416">
    <property type="protein sequence ID" value="CRK38345.1"/>
    <property type="molecule type" value="Genomic_DNA"/>
</dbReference>
<evidence type="ECO:0000313" key="4">
    <source>
        <dbReference type="Proteomes" id="UP000044602"/>
    </source>
</evidence>
<reference evidence="4 5" key="1">
    <citation type="submission" date="2015-05" db="EMBL/GenBank/DDBJ databases">
        <authorList>
            <person name="Fogelqvist Johan"/>
        </authorList>
    </citation>
    <scope>NUCLEOTIDE SEQUENCE [LARGE SCALE GENOMIC DNA]</scope>
    <source>
        <strain evidence="2">VL1</strain>
        <strain evidence="3">VL2</strain>
    </source>
</reference>
<accession>A0A0G4MWH2</accession>
<feature type="compositionally biased region" description="Low complexity" evidence="1">
    <location>
        <begin position="50"/>
        <end position="74"/>
    </location>
</feature>
<feature type="compositionally biased region" description="Polar residues" evidence="1">
    <location>
        <begin position="30"/>
        <end position="48"/>
    </location>
</feature>
<evidence type="ECO:0000256" key="1">
    <source>
        <dbReference type="SAM" id="MobiDB-lite"/>
    </source>
</evidence>
<proteinExistence type="predicted"/>
<evidence type="ECO:0000313" key="5">
    <source>
        <dbReference type="Proteomes" id="UP000045706"/>
    </source>
</evidence>
<keyword evidence="4" id="KW-1185">Reference proteome</keyword>
<organism evidence="2 4">
    <name type="scientific">Verticillium longisporum</name>
    <name type="common">Verticillium dahliae var. longisporum</name>
    <dbReference type="NCBI Taxonomy" id="100787"/>
    <lineage>
        <taxon>Eukaryota</taxon>
        <taxon>Fungi</taxon>
        <taxon>Dikarya</taxon>
        <taxon>Ascomycota</taxon>
        <taxon>Pezizomycotina</taxon>
        <taxon>Sordariomycetes</taxon>
        <taxon>Hypocreomycetidae</taxon>
        <taxon>Glomerellales</taxon>
        <taxon>Plectosphaerellaceae</taxon>
        <taxon>Verticillium</taxon>
    </lineage>
</organism>
<evidence type="ECO:0000313" key="2">
    <source>
        <dbReference type="EMBL" id="CRK38345.1"/>
    </source>
</evidence>
<evidence type="ECO:0000313" key="3">
    <source>
        <dbReference type="EMBL" id="CRK46817.1"/>
    </source>
</evidence>
<protein>
    <submittedName>
        <fullName evidence="2">Uncharacterized protein</fullName>
    </submittedName>
</protein>
<feature type="compositionally biased region" description="Basic residues" evidence="1">
    <location>
        <begin position="19"/>
        <end position="28"/>
    </location>
</feature>
<name>A0A0G4MWH2_VERLO</name>
<dbReference type="Proteomes" id="UP000045706">
    <property type="component" value="Unassembled WGS sequence"/>
</dbReference>
<dbReference type="EMBL" id="CVQI01036050">
    <property type="protein sequence ID" value="CRK46817.1"/>
    <property type="molecule type" value="Genomic_DNA"/>
</dbReference>
<dbReference type="AlphaFoldDB" id="A0A0G4MWH2"/>
<sequence>MAQKALSAAEEEQPGPTTHPRRSSRLRQIRNPSHTPTSCSTNQTTNLSGAEPASSASTQATSEQSHRPQQGSASGRRRRACAEAAARPGHAVPFYLAMTPATDPQQRRKPVVYVPAVPEEQIPSHIDFVNDPAHKFWTWSREKQGWFHEDEEAGKVIWAPTELD</sequence>